<reference evidence="3 4" key="1">
    <citation type="journal article" date="2018" name="MBio">
        <title>Comparative Genomics Reveals the Core Gene Toolbox for the Fungus-Insect Symbiosis.</title>
        <authorList>
            <person name="Wang Y."/>
            <person name="Stata M."/>
            <person name="Wang W."/>
            <person name="Stajich J.E."/>
            <person name="White M.M."/>
            <person name="Moncalvo J.M."/>
        </authorList>
    </citation>
    <scope>NUCLEOTIDE SEQUENCE [LARGE SCALE GENOMIC DNA]</scope>
    <source>
        <strain evidence="3 4">SWE-8-4</strain>
    </source>
</reference>
<evidence type="ECO:0000313" key="4">
    <source>
        <dbReference type="Proteomes" id="UP000245383"/>
    </source>
</evidence>
<dbReference type="SUPFAM" id="SSF50985">
    <property type="entry name" value="RCC1/BLIP-II"/>
    <property type="match status" value="1"/>
</dbReference>
<evidence type="ECO:0000313" key="3">
    <source>
        <dbReference type="EMBL" id="PVU96303.1"/>
    </source>
</evidence>
<feature type="repeat" description="RCC1" evidence="2">
    <location>
        <begin position="224"/>
        <end position="276"/>
    </location>
</feature>
<dbReference type="PROSITE" id="PS50012">
    <property type="entry name" value="RCC1_3"/>
    <property type="match status" value="2"/>
</dbReference>
<dbReference type="InterPro" id="IPR051210">
    <property type="entry name" value="Ub_ligase/GEF_domain"/>
</dbReference>
<dbReference type="AlphaFoldDB" id="A0A2T9YVD3"/>
<dbReference type="Gene3D" id="2.130.10.30">
    <property type="entry name" value="Regulator of chromosome condensation 1/beta-lactamase-inhibitor protein II"/>
    <property type="match status" value="1"/>
</dbReference>
<keyword evidence="4" id="KW-1185">Reference proteome</keyword>
<gene>
    <name evidence="3" type="ORF">BB561_001258</name>
</gene>
<evidence type="ECO:0000256" key="2">
    <source>
        <dbReference type="PROSITE-ProRule" id="PRU00235"/>
    </source>
</evidence>
<name>A0A2T9YVD3_9FUNG</name>
<dbReference type="PANTHER" id="PTHR22870:SF408">
    <property type="entry name" value="OS09G0560450 PROTEIN"/>
    <property type="match status" value="1"/>
</dbReference>
<keyword evidence="1" id="KW-0677">Repeat</keyword>
<comment type="caution">
    <text evidence="3">The sequence shown here is derived from an EMBL/GenBank/DDBJ whole genome shotgun (WGS) entry which is preliminary data.</text>
</comment>
<dbReference type="PANTHER" id="PTHR22870">
    <property type="entry name" value="REGULATOR OF CHROMOSOME CONDENSATION"/>
    <property type="match status" value="1"/>
</dbReference>
<protein>
    <submittedName>
        <fullName evidence="3">Uncharacterized protein</fullName>
    </submittedName>
</protein>
<accession>A0A2T9YVD3</accession>
<organism evidence="3 4">
    <name type="scientific">Smittium simulii</name>
    <dbReference type="NCBI Taxonomy" id="133385"/>
    <lineage>
        <taxon>Eukaryota</taxon>
        <taxon>Fungi</taxon>
        <taxon>Fungi incertae sedis</taxon>
        <taxon>Zoopagomycota</taxon>
        <taxon>Kickxellomycotina</taxon>
        <taxon>Harpellomycetes</taxon>
        <taxon>Harpellales</taxon>
        <taxon>Legeriomycetaceae</taxon>
        <taxon>Smittium</taxon>
    </lineage>
</organism>
<dbReference type="Proteomes" id="UP000245383">
    <property type="component" value="Unassembled WGS sequence"/>
</dbReference>
<dbReference type="InterPro" id="IPR000408">
    <property type="entry name" value="Reg_chr_condens"/>
</dbReference>
<feature type="repeat" description="RCC1" evidence="2">
    <location>
        <begin position="277"/>
        <end position="345"/>
    </location>
</feature>
<evidence type="ECO:0000256" key="1">
    <source>
        <dbReference type="ARBA" id="ARBA00022737"/>
    </source>
</evidence>
<dbReference type="OrthoDB" id="5592736at2759"/>
<sequence length="346" mass="38151">MLVYACGLNVYNQTVPSTPDHKVTAFMADTPVLLDSRYNILFASHSYTIVETDTSMQMFEVWGLLAAPCMISPSLPDPISVCPNMLSDLKKFSGGDTPFVLTAGGYIGLITSVTPHNLEIQPIDFKMISWNNKENSELCPDSQNLGGCMFIDFAASHSHLAVINNAGALFVYDFSISEAKTELIDFSISEAKTVLVEFSYRLDNLKLVKIDAGKYHFVALSENGSVYSWSPFAMYSECGHGNLDSMLRPTLIDALSGIKINDIACGLFHSAFVSSDGDLYTCGYNKYHQLGRSNITLEPVPGNNITHDYSVPEPVELYTINHNIVYPNVLSVYCGMHHTLANTDKY</sequence>
<proteinExistence type="predicted"/>
<dbReference type="EMBL" id="MBFR01000036">
    <property type="protein sequence ID" value="PVU96303.1"/>
    <property type="molecule type" value="Genomic_DNA"/>
</dbReference>
<dbReference type="PROSITE" id="PS00626">
    <property type="entry name" value="RCC1_2"/>
    <property type="match status" value="1"/>
</dbReference>
<dbReference type="Pfam" id="PF13540">
    <property type="entry name" value="RCC1_2"/>
    <property type="match status" value="2"/>
</dbReference>
<dbReference type="STRING" id="133385.A0A2T9YVD3"/>
<dbReference type="InterPro" id="IPR009091">
    <property type="entry name" value="RCC1/BLIP-II"/>
</dbReference>